<protein>
    <recommendedName>
        <fullName evidence="3">RRM domain-containing protein</fullName>
    </recommendedName>
</protein>
<dbReference type="PROSITE" id="PS50102">
    <property type="entry name" value="RRM"/>
    <property type="match status" value="1"/>
</dbReference>
<dbReference type="OrthoDB" id="3918848at2759"/>
<keyword evidence="5" id="KW-1185">Reference proteome</keyword>
<dbReference type="SMART" id="SM00360">
    <property type="entry name" value="RRM"/>
    <property type="match status" value="1"/>
</dbReference>
<evidence type="ECO:0000313" key="4">
    <source>
        <dbReference type="EMBL" id="KAF7732004.1"/>
    </source>
</evidence>
<dbReference type="GO" id="GO:0003723">
    <property type="term" value="F:RNA binding"/>
    <property type="evidence" value="ECO:0007669"/>
    <property type="project" value="UniProtKB-UniRule"/>
</dbReference>
<dbReference type="Proteomes" id="UP000605846">
    <property type="component" value="Unassembled WGS sequence"/>
</dbReference>
<feature type="region of interest" description="Disordered" evidence="2">
    <location>
        <begin position="386"/>
        <end position="441"/>
    </location>
</feature>
<evidence type="ECO:0000313" key="5">
    <source>
        <dbReference type="Proteomes" id="UP000605846"/>
    </source>
</evidence>
<dbReference type="PANTHER" id="PTHR31987:SF11">
    <property type="entry name" value="DUF2433 DOMAIN-CONTAINING PROTEIN"/>
    <property type="match status" value="1"/>
</dbReference>
<comment type="caution">
    <text evidence="4">The sequence shown here is derived from an EMBL/GenBank/DDBJ whole genome shotgun (WGS) entry which is preliminary data.</text>
</comment>
<dbReference type="InterPro" id="IPR035979">
    <property type="entry name" value="RBD_domain_sf"/>
</dbReference>
<dbReference type="SUPFAM" id="SSF56300">
    <property type="entry name" value="Metallo-dependent phosphatases"/>
    <property type="match status" value="1"/>
</dbReference>
<dbReference type="AlphaFoldDB" id="A0A8H7EUG2"/>
<dbReference type="InterPro" id="IPR029052">
    <property type="entry name" value="Metallo-depent_PP-like"/>
</dbReference>
<dbReference type="PANTHER" id="PTHR31987">
    <property type="entry name" value="GLUTAMINASE A-RELATED"/>
    <property type="match status" value="1"/>
</dbReference>
<feature type="region of interest" description="Disordered" evidence="2">
    <location>
        <begin position="524"/>
        <end position="556"/>
    </location>
</feature>
<dbReference type="EMBL" id="JABAYA010000005">
    <property type="protein sequence ID" value="KAF7732004.1"/>
    <property type="molecule type" value="Genomic_DNA"/>
</dbReference>
<evidence type="ECO:0000256" key="2">
    <source>
        <dbReference type="SAM" id="MobiDB-lite"/>
    </source>
</evidence>
<proteinExistence type="predicted"/>
<name>A0A8H7EUG2_9FUNG</name>
<dbReference type="SUPFAM" id="SSF54928">
    <property type="entry name" value="RNA-binding domain, RBD"/>
    <property type="match status" value="1"/>
</dbReference>
<feature type="compositionally biased region" description="Polar residues" evidence="2">
    <location>
        <begin position="401"/>
        <end position="422"/>
    </location>
</feature>
<dbReference type="Pfam" id="PF00076">
    <property type="entry name" value="RRM_1"/>
    <property type="match status" value="1"/>
</dbReference>
<feature type="domain" description="RRM" evidence="3">
    <location>
        <begin position="451"/>
        <end position="529"/>
    </location>
</feature>
<organism evidence="4 5">
    <name type="scientific">Apophysomyces ossiformis</name>
    <dbReference type="NCBI Taxonomy" id="679940"/>
    <lineage>
        <taxon>Eukaryota</taxon>
        <taxon>Fungi</taxon>
        <taxon>Fungi incertae sedis</taxon>
        <taxon>Mucoromycota</taxon>
        <taxon>Mucoromycotina</taxon>
        <taxon>Mucoromycetes</taxon>
        <taxon>Mucorales</taxon>
        <taxon>Mucorineae</taxon>
        <taxon>Mucoraceae</taxon>
        <taxon>Apophysomyces</taxon>
    </lineage>
</organism>
<dbReference type="InterPro" id="IPR052743">
    <property type="entry name" value="Glutaminase_GtaA"/>
</dbReference>
<evidence type="ECO:0000256" key="1">
    <source>
        <dbReference type="PROSITE-ProRule" id="PRU00176"/>
    </source>
</evidence>
<dbReference type="InterPro" id="IPR012677">
    <property type="entry name" value="Nucleotide-bd_a/b_plait_sf"/>
</dbReference>
<dbReference type="Gene3D" id="3.30.70.330">
    <property type="match status" value="1"/>
</dbReference>
<dbReference type="InterPro" id="IPR000504">
    <property type="entry name" value="RRM_dom"/>
</dbReference>
<keyword evidence="1" id="KW-0694">RNA-binding</keyword>
<sequence length="556" mass="61849">MNGSPVPSAASTSSNVNGNISQLNQLAQDTNAQYIIHTGDFGFYELSSLDRIIDRTLRHLVQYSNLIPAHMRSRLNSLPIDQVRRTMEESSQSYLSEFPLFLSGEMKLDVPVYAVWGACEDVAVLEKFRSGEYKIPNLFILDEATSYVLDIGGVSLRLFGLGGAVVQHKLFDNGEGSDTIAGGAGTMWTTALQIGELVETAEEAYDPSETRILVTHASPGREGLLAQLALVLRADFTISAGLHFRYGISYNEFSCQPDQDHYRDRLTQSQANFMQLWDAIREQVEGYVDERQAALLRNALSVVNRLPPSLRDPRQPDVAGTFSNIDREEQAFKNMWNFNLPDAAFGYVVLDINNGRISAETKSQGFNFSYRRSNAQVSMASPSMSSAAFSMQGGHTEKPNQYRSNDWQNSPYPSNDTNQFTGSDDKESDGVKDENFSPRNSKRISMARSPYVAYVGGFWGAPVTEDDIKDFFGRDTITSVKFPIDPTSQLPKTTHCYVDFTDANALDNALAKNGQTLKDNRLVINRPNSQSGDNRGRGRTLRARSYRGGRNESSTR</sequence>
<dbReference type="InterPro" id="IPR018829">
    <property type="entry name" value="DUF2433"/>
</dbReference>
<feature type="compositionally biased region" description="Basic and acidic residues" evidence="2">
    <location>
        <begin position="423"/>
        <end position="436"/>
    </location>
</feature>
<evidence type="ECO:0000259" key="3">
    <source>
        <dbReference type="PROSITE" id="PS50102"/>
    </source>
</evidence>
<gene>
    <name evidence="4" type="ORF">EC973_007109</name>
</gene>
<feature type="compositionally biased region" description="Basic residues" evidence="2">
    <location>
        <begin position="537"/>
        <end position="547"/>
    </location>
</feature>
<reference evidence="4" key="1">
    <citation type="submission" date="2020-01" db="EMBL/GenBank/DDBJ databases">
        <title>Genome Sequencing of Three Apophysomyces-Like Fungal Strains Confirms a Novel Fungal Genus in the Mucoromycota with divergent Burkholderia-like Endosymbiotic Bacteria.</title>
        <authorList>
            <person name="Stajich J.E."/>
            <person name="Macias A.M."/>
            <person name="Carter-House D."/>
            <person name="Lovett B."/>
            <person name="Kasson L.R."/>
            <person name="Berry K."/>
            <person name="Grigoriev I."/>
            <person name="Chang Y."/>
            <person name="Spatafora J."/>
            <person name="Kasson M.T."/>
        </authorList>
    </citation>
    <scope>NUCLEOTIDE SEQUENCE</scope>
    <source>
        <strain evidence="4">NRRL A-21654</strain>
    </source>
</reference>
<accession>A0A8H7EUG2</accession>
<dbReference type="Pfam" id="PF10360">
    <property type="entry name" value="DUF2433"/>
    <property type="match status" value="1"/>
</dbReference>